<dbReference type="AlphaFoldDB" id="A0AAJ4R938"/>
<dbReference type="RefSeq" id="WP_123124139.1">
    <property type="nucleotide sequence ID" value="NZ_QKNW01000001.1"/>
</dbReference>
<dbReference type="Proteomes" id="UP000270581">
    <property type="component" value="Unassembled WGS sequence"/>
</dbReference>
<name>A0AAJ4R938_9EURY</name>
<comment type="caution">
    <text evidence="3">The sequence shown here is derived from an EMBL/GenBank/DDBJ whole genome shotgun (WGS) entry which is preliminary data.</text>
</comment>
<dbReference type="InterPro" id="IPR058957">
    <property type="entry name" value="Peptidase_inhib_put_dom"/>
</dbReference>
<feature type="domain" description="Putative peptidase inhibitor" evidence="2">
    <location>
        <begin position="1"/>
        <end position="77"/>
    </location>
</feature>
<dbReference type="Pfam" id="PF26036">
    <property type="entry name" value="Peptidase_inhib_put"/>
    <property type="match status" value="1"/>
</dbReference>
<reference evidence="3 4" key="1">
    <citation type="submission" date="2018-11" db="EMBL/GenBank/DDBJ databases">
        <title>Genome sequences of Natronomonas sp. CBA1133.</title>
        <authorList>
            <person name="Roh S.W."/>
            <person name="Cha I.-T."/>
        </authorList>
    </citation>
    <scope>NUCLEOTIDE SEQUENCE [LARGE SCALE GENOMIC DNA]</scope>
    <source>
        <strain evidence="3 4">CBA1133</strain>
    </source>
</reference>
<protein>
    <recommendedName>
        <fullName evidence="2">Putative peptidase inhibitor domain-containing protein</fullName>
    </recommendedName>
</protein>
<sequence>MYLSPAVRTARDDPTEGATARLTVRTDDEVASIRETVETYGAVEEETRFGSIRASVPEPAVADLLDSLPEVEAVETWTAMAEEDGSEG</sequence>
<evidence type="ECO:0000256" key="1">
    <source>
        <dbReference type="SAM" id="MobiDB-lite"/>
    </source>
</evidence>
<proteinExistence type="predicted"/>
<evidence type="ECO:0000313" key="3">
    <source>
        <dbReference type="EMBL" id="RNJ26539.1"/>
    </source>
</evidence>
<gene>
    <name evidence="3" type="ORF">Nmn1133_07535</name>
</gene>
<organism evidence="3 4">
    <name type="scientific">Halosegnis longus</name>
    <dbReference type="NCBI Taxonomy" id="2216012"/>
    <lineage>
        <taxon>Archaea</taxon>
        <taxon>Methanobacteriati</taxon>
        <taxon>Methanobacteriota</taxon>
        <taxon>Stenosarchaea group</taxon>
        <taxon>Halobacteria</taxon>
        <taxon>Halobacteriales</taxon>
        <taxon>Natronomonadaceae</taxon>
        <taxon>Halosegnis</taxon>
    </lineage>
</organism>
<evidence type="ECO:0000313" key="4">
    <source>
        <dbReference type="Proteomes" id="UP000270581"/>
    </source>
</evidence>
<dbReference type="EMBL" id="RJJC01000001">
    <property type="protein sequence ID" value="RNJ26539.1"/>
    <property type="molecule type" value="Genomic_DNA"/>
</dbReference>
<feature type="region of interest" description="Disordered" evidence="1">
    <location>
        <begin position="1"/>
        <end position="21"/>
    </location>
</feature>
<keyword evidence="4" id="KW-1185">Reference proteome</keyword>
<evidence type="ECO:0000259" key="2">
    <source>
        <dbReference type="Pfam" id="PF26036"/>
    </source>
</evidence>
<accession>A0AAJ4R938</accession>